<protein>
    <recommendedName>
        <fullName evidence="4">Type 4 fimbrial biogenesis protein PilX N-terminal domain-containing protein</fullName>
    </recommendedName>
</protein>
<keyword evidence="1" id="KW-1133">Transmembrane helix</keyword>
<evidence type="ECO:0008006" key="4">
    <source>
        <dbReference type="Google" id="ProtNLM"/>
    </source>
</evidence>
<reference evidence="2 3" key="1">
    <citation type="journal article" date="2016" name="Nat. Commun.">
        <title>Thousands of microbial genomes shed light on interconnected biogeochemical processes in an aquifer system.</title>
        <authorList>
            <person name="Anantharaman K."/>
            <person name="Brown C.T."/>
            <person name="Hug L.A."/>
            <person name="Sharon I."/>
            <person name="Castelle C.J."/>
            <person name="Probst A.J."/>
            <person name="Thomas B.C."/>
            <person name="Singh A."/>
            <person name="Wilkins M.J."/>
            <person name="Karaoz U."/>
            <person name="Brodie E.L."/>
            <person name="Williams K.H."/>
            <person name="Hubbard S.S."/>
            <person name="Banfield J.F."/>
        </authorList>
    </citation>
    <scope>NUCLEOTIDE SEQUENCE [LARGE SCALE GENOMIC DNA]</scope>
</reference>
<evidence type="ECO:0000313" key="3">
    <source>
        <dbReference type="Proteomes" id="UP000177797"/>
    </source>
</evidence>
<keyword evidence="1" id="KW-0472">Membrane</keyword>
<dbReference type="EMBL" id="MHSA01000010">
    <property type="protein sequence ID" value="OHA34678.1"/>
    <property type="molecule type" value="Genomic_DNA"/>
</dbReference>
<evidence type="ECO:0000256" key="1">
    <source>
        <dbReference type="SAM" id="Phobius"/>
    </source>
</evidence>
<comment type="caution">
    <text evidence="2">The sequence shown here is derived from an EMBL/GenBank/DDBJ whole genome shotgun (WGS) entry which is preliminary data.</text>
</comment>
<sequence>MTGKTNKQKGFTLLFASLVGSLLLALGIATFNIILRELNLSSSARESRAAFYAADSGWECAFYHDRKRPVVFATSTNSGSIPDTTTIQCRNGNIGVASTRAAFSAVSTFRMPLDGDACADVVITKDDNDNKDKISATVIESRGKNDCSTNQNPNRVERAIRVKY</sequence>
<name>A0A1G2NF18_9BACT</name>
<dbReference type="Proteomes" id="UP000177797">
    <property type="component" value="Unassembled WGS sequence"/>
</dbReference>
<dbReference type="AlphaFoldDB" id="A0A1G2NF18"/>
<keyword evidence="1" id="KW-0812">Transmembrane</keyword>
<proteinExistence type="predicted"/>
<evidence type="ECO:0000313" key="2">
    <source>
        <dbReference type="EMBL" id="OHA34678.1"/>
    </source>
</evidence>
<feature type="transmembrane region" description="Helical" evidence="1">
    <location>
        <begin position="12"/>
        <end position="35"/>
    </location>
</feature>
<gene>
    <name evidence="2" type="ORF">A2938_00315</name>
</gene>
<organism evidence="2 3">
    <name type="scientific">Candidatus Taylorbacteria bacterium RIFCSPLOWO2_01_FULL_48_100</name>
    <dbReference type="NCBI Taxonomy" id="1802322"/>
    <lineage>
        <taxon>Bacteria</taxon>
        <taxon>Candidatus Tayloriibacteriota</taxon>
    </lineage>
</organism>
<accession>A0A1G2NF18</accession>